<organism evidence="2 3">
    <name type="scientific">Aurantiacibacter flavus</name>
    <dbReference type="NCBI Taxonomy" id="3145232"/>
    <lineage>
        <taxon>Bacteria</taxon>
        <taxon>Pseudomonadati</taxon>
        <taxon>Pseudomonadota</taxon>
        <taxon>Alphaproteobacteria</taxon>
        <taxon>Sphingomonadales</taxon>
        <taxon>Erythrobacteraceae</taxon>
        <taxon>Aurantiacibacter</taxon>
    </lineage>
</organism>
<dbReference type="RefSeq" id="WP_346783929.1">
    <property type="nucleotide sequence ID" value="NZ_JBDLBR010000002.1"/>
</dbReference>
<dbReference type="EMBL" id="JBDLBR010000002">
    <property type="protein sequence ID" value="MEN7536467.1"/>
    <property type="molecule type" value="Genomic_DNA"/>
</dbReference>
<evidence type="ECO:0000313" key="2">
    <source>
        <dbReference type="EMBL" id="MEN7536467.1"/>
    </source>
</evidence>
<comment type="caution">
    <text evidence="2">The sequence shown here is derived from an EMBL/GenBank/DDBJ whole genome shotgun (WGS) entry which is preliminary data.</text>
</comment>
<keyword evidence="2" id="KW-0449">Lipoprotein</keyword>
<name>A0ABV0CXC4_9SPHN</name>
<evidence type="ECO:0000313" key="3">
    <source>
        <dbReference type="Proteomes" id="UP001484535"/>
    </source>
</evidence>
<dbReference type="InterPro" id="IPR005586">
    <property type="entry name" value="ABC_trans_aux"/>
</dbReference>
<proteinExistence type="predicted"/>
<dbReference type="PROSITE" id="PS51257">
    <property type="entry name" value="PROKAR_LIPOPROTEIN"/>
    <property type="match status" value="1"/>
</dbReference>
<evidence type="ECO:0000259" key="1">
    <source>
        <dbReference type="Pfam" id="PF03886"/>
    </source>
</evidence>
<feature type="domain" description="ABC-type transport auxiliary lipoprotein component" evidence="1">
    <location>
        <begin position="59"/>
        <end position="203"/>
    </location>
</feature>
<protein>
    <submittedName>
        <fullName evidence="2">ABC-type transport auxiliary lipoprotein family protein</fullName>
    </submittedName>
</protein>
<sequence length="207" mass="21872">MSNRAKSHSLAMTRRFSALLAAVAGAALLSGCISFGEDPPEQLLTLTPQSRIEAGADREGSIGASLAVMEPTTSQRLNVNRVPVSTTDSSLAYLQNAFWVEKPAKLFRSVLAETIRSGGKRFVVDGGDIVYAAPVQLTGELVEMGYDAPSGSAVVVFDAMLMDASGALRTQRFEQRVNGVRAEARDVGRALNEAANAVAADVAEWVG</sequence>
<dbReference type="Gene3D" id="3.40.50.10610">
    <property type="entry name" value="ABC-type transport auxiliary lipoprotein component"/>
    <property type="match status" value="1"/>
</dbReference>
<gene>
    <name evidence="2" type="ORF">ABDJ38_04710</name>
</gene>
<dbReference type="SUPFAM" id="SSF159594">
    <property type="entry name" value="XCC0632-like"/>
    <property type="match status" value="1"/>
</dbReference>
<dbReference type="Proteomes" id="UP001484535">
    <property type="component" value="Unassembled WGS sequence"/>
</dbReference>
<dbReference type="Pfam" id="PF03886">
    <property type="entry name" value="ABC_trans_aux"/>
    <property type="match status" value="1"/>
</dbReference>
<accession>A0ABV0CXC4</accession>
<keyword evidence="3" id="KW-1185">Reference proteome</keyword>
<reference evidence="2 3" key="1">
    <citation type="submission" date="2024-05" db="EMBL/GenBank/DDBJ databases">
        <authorList>
            <person name="Park S."/>
        </authorList>
    </citation>
    <scope>NUCLEOTIDE SEQUENCE [LARGE SCALE GENOMIC DNA]</scope>
    <source>
        <strain evidence="2 3">DGU5</strain>
    </source>
</reference>